<gene>
    <name evidence="1" type="ORF">FRACYDRAFT_239554</name>
</gene>
<keyword evidence="1" id="KW-0413">Isomerase</keyword>
<dbReference type="InParanoid" id="A0A1E7FFK6"/>
<name>A0A1E7FFK6_9STRA</name>
<dbReference type="KEGG" id="fcy:FRACYDRAFT_239554"/>
<dbReference type="GO" id="GO:0016853">
    <property type="term" value="F:isomerase activity"/>
    <property type="evidence" value="ECO:0007669"/>
    <property type="project" value="UniProtKB-KW"/>
</dbReference>
<dbReference type="Proteomes" id="UP000095751">
    <property type="component" value="Unassembled WGS sequence"/>
</dbReference>
<dbReference type="CDD" id="cd03443">
    <property type="entry name" value="PaaI_thioesterase"/>
    <property type="match status" value="1"/>
</dbReference>
<organism evidence="1 2">
    <name type="scientific">Fragilariopsis cylindrus CCMP1102</name>
    <dbReference type="NCBI Taxonomy" id="635003"/>
    <lineage>
        <taxon>Eukaryota</taxon>
        <taxon>Sar</taxon>
        <taxon>Stramenopiles</taxon>
        <taxon>Ochrophyta</taxon>
        <taxon>Bacillariophyta</taxon>
        <taxon>Bacillariophyceae</taxon>
        <taxon>Bacillariophycidae</taxon>
        <taxon>Bacillariales</taxon>
        <taxon>Bacillariaceae</taxon>
        <taxon>Fragilariopsis</taxon>
    </lineage>
</organism>
<reference evidence="1 2" key="1">
    <citation type="submission" date="2016-09" db="EMBL/GenBank/DDBJ databases">
        <title>Extensive genetic diversity and differential bi-allelic expression allows diatom success in the polar Southern Ocean.</title>
        <authorList>
            <consortium name="DOE Joint Genome Institute"/>
            <person name="Mock T."/>
            <person name="Otillar R.P."/>
            <person name="Strauss J."/>
            <person name="Dupont C."/>
            <person name="Frickenhaus S."/>
            <person name="Maumus F."/>
            <person name="Mcmullan M."/>
            <person name="Sanges R."/>
            <person name="Schmutz J."/>
            <person name="Toseland A."/>
            <person name="Valas R."/>
            <person name="Veluchamy A."/>
            <person name="Ward B.J."/>
            <person name="Allen A."/>
            <person name="Barry K."/>
            <person name="Falciatore A."/>
            <person name="Ferrante M."/>
            <person name="Fortunato A.E."/>
            <person name="Gloeckner G."/>
            <person name="Gruber A."/>
            <person name="Hipkin R."/>
            <person name="Janech M."/>
            <person name="Kroth P."/>
            <person name="Leese F."/>
            <person name="Lindquist E."/>
            <person name="Lyon B.R."/>
            <person name="Martin J."/>
            <person name="Mayer C."/>
            <person name="Parker M."/>
            <person name="Quesneville H."/>
            <person name="Raymond J."/>
            <person name="Uhlig C."/>
            <person name="Valentin K.U."/>
            <person name="Worden A.Z."/>
            <person name="Armbrust E.V."/>
            <person name="Bowler C."/>
            <person name="Green B."/>
            <person name="Moulton V."/>
            <person name="Van Oosterhout C."/>
            <person name="Grigoriev I."/>
        </authorList>
    </citation>
    <scope>NUCLEOTIDE SEQUENCE [LARGE SCALE GENOMIC DNA]</scope>
    <source>
        <strain evidence="1 2">CCMP1102</strain>
    </source>
</reference>
<dbReference type="SUPFAM" id="SSF54637">
    <property type="entry name" value="Thioesterase/thiol ester dehydrase-isomerase"/>
    <property type="match status" value="1"/>
</dbReference>
<dbReference type="EMBL" id="KV784358">
    <property type="protein sequence ID" value="OEU16959.1"/>
    <property type="molecule type" value="Genomic_DNA"/>
</dbReference>
<dbReference type="OrthoDB" id="10255641at2759"/>
<dbReference type="AlphaFoldDB" id="A0A1E7FFK6"/>
<sequence length="141" mass="15301">MVKLAGTAGLRVEKLNKREVEVTLRNKRKVQNHIGGLHACSMALAAESATGMIVGMNVPDTHIPLIKSMNINFVRRCQGDIRATASLGEDDYKRINEDDKGEVKVDVVVEDESGNEPIKAEMIWAWISKDRGGGGGASKKG</sequence>
<evidence type="ECO:0000313" key="1">
    <source>
        <dbReference type="EMBL" id="OEU16959.1"/>
    </source>
</evidence>
<dbReference type="Pfam" id="PF14539">
    <property type="entry name" value="DUF4442"/>
    <property type="match status" value="1"/>
</dbReference>
<dbReference type="InterPro" id="IPR029069">
    <property type="entry name" value="HotDog_dom_sf"/>
</dbReference>
<evidence type="ECO:0000313" key="2">
    <source>
        <dbReference type="Proteomes" id="UP000095751"/>
    </source>
</evidence>
<protein>
    <submittedName>
        <fullName evidence="1">Thioesterase/thiol ester dehydrase-isomerase</fullName>
    </submittedName>
</protein>
<dbReference type="Gene3D" id="3.10.129.10">
    <property type="entry name" value="Hotdog Thioesterase"/>
    <property type="match status" value="1"/>
</dbReference>
<accession>A0A1E7FFK6</accession>
<proteinExistence type="predicted"/>
<keyword evidence="2" id="KW-1185">Reference proteome</keyword>
<dbReference type="InterPro" id="IPR027961">
    <property type="entry name" value="DUF4442"/>
</dbReference>